<reference evidence="10 11" key="1">
    <citation type="journal article" date="2013" name="PLoS ONE">
        <title>Bacterial endosymbiosis in a chordate host: long-term co-evolution and conservation of secondary metabolism.</title>
        <authorList>
            <person name="Kwan J.C."/>
            <person name="Schmidt E.W."/>
        </authorList>
    </citation>
    <scope>NUCLEOTIDE SEQUENCE [LARGE SCALE GENOMIC DNA]</scope>
    <source>
        <strain evidence="11">L6</strain>
    </source>
</reference>
<dbReference type="SUPFAM" id="SSF53697">
    <property type="entry name" value="SIS domain"/>
    <property type="match status" value="1"/>
</dbReference>
<evidence type="ECO:0000256" key="4">
    <source>
        <dbReference type="ARBA" id="ARBA00022576"/>
    </source>
</evidence>
<organism evidence="10 11">
    <name type="scientific">Candidatus Xenolissoclinum pacificiensis L6</name>
    <dbReference type="NCBI Taxonomy" id="1401685"/>
    <lineage>
        <taxon>Bacteria</taxon>
        <taxon>Pseudomonadati</taxon>
        <taxon>Pseudomonadota</taxon>
        <taxon>Alphaproteobacteria</taxon>
        <taxon>Rickettsiales</taxon>
        <taxon>Anaplasmataceae</taxon>
        <taxon>Candidatus Xenolissoclinum</taxon>
    </lineage>
</organism>
<dbReference type="SUPFAM" id="SSF56235">
    <property type="entry name" value="N-terminal nucleophile aminohydrolases (Ntn hydrolases)"/>
    <property type="match status" value="1"/>
</dbReference>
<dbReference type="InterPro" id="IPR035490">
    <property type="entry name" value="GlmS/FrlB_SIS"/>
</dbReference>
<evidence type="ECO:0000256" key="6">
    <source>
        <dbReference type="ARBA" id="ARBA00022737"/>
    </source>
</evidence>
<dbReference type="InterPro" id="IPR035466">
    <property type="entry name" value="GlmS/AgaS_SIS"/>
</dbReference>
<dbReference type="NCBIfam" id="NF001484">
    <property type="entry name" value="PRK00331.1"/>
    <property type="match status" value="1"/>
</dbReference>
<dbReference type="STRING" id="1401685.P857_788"/>
<dbReference type="PANTHER" id="PTHR10937">
    <property type="entry name" value="GLUCOSAMINE--FRUCTOSE-6-PHOSPHATE AMINOTRANSFERASE, ISOMERIZING"/>
    <property type="match status" value="1"/>
</dbReference>
<dbReference type="GO" id="GO:0004360">
    <property type="term" value="F:glutamine-fructose-6-phosphate transaminase (isomerizing) activity"/>
    <property type="evidence" value="ECO:0007669"/>
    <property type="project" value="UniProtKB-EC"/>
</dbReference>
<dbReference type="EMBL" id="AXCJ01000001">
    <property type="protein sequence ID" value="ETO91619.1"/>
    <property type="molecule type" value="Genomic_DNA"/>
</dbReference>
<dbReference type="AlphaFoldDB" id="W2V053"/>
<sequence>MCGILALVKKHAQDAYCGNECIPLLKRLERRGYDSVGVLLKNQDQYTLHKSIGSVDCFLNKYKQKLDTTCSNCILGHTRWATHGQVSEENAHPKCNGNIAIVHNGVVENFVSLRNWLSNIEKIDVETIQSDTTLLLHVVQYFLDESPDIQSAFRKALKKIEGIFAIVVLFLREKNTELYGMTKGTDLICGVSDSEICVTSDLFSVSERYNEYLNISTEELLYISNGKLTIYNAQNQIKITNDNISENTYKTVLTNISKYDNYSSYFLAEMHEQPDIVHNLLTQKMDSEMLDLVHKLSIIKKVIFVSCGSSYIATNIAKYWLRSINIEAYVEYASEYSNYDHHDDKIVVFVSQSGETMDTVNCAKLFKNHHYTVALVNNVNSALSRVTNHVNAMNIREELSVVATKSFTSQLACLYRIYLGLKNNKIKFVNIADTLREVISYVTNKIDILLPLLKEYTGFMFTGRGEGYGIAQEGALKMKELAYVYSDAVPCGELKHGSIALLGEGLCVVFFLPNDSFLYKNLITLHEIYARSHNVLIVADNETSQYLSKFSKAYVTIVPKIHNLYVFSHAIFIQILAYKVAVTVHNNIDRPRNLAKCVTVV</sequence>
<feature type="domain" description="Glutamine amidotransferase type-2" evidence="8">
    <location>
        <begin position="2"/>
        <end position="234"/>
    </location>
</feature>
<dbReference type="Pfam" id="PF13522">
    <property type="entry name" value="GATase_6"/>
    <property type="match status" value="1"/>
</dbReference>
<evidence type="ECO:0000256" key="3">
    <source>
        <dbReference type="ARBA" id="ARBA00016090"/>
    </source>
</evidence>
<accession>W2V053</accession>
<evidence type="ECO:0000259" key="8">
    <source>
        <dbReference type="PROSITE" id="PS51278"/>
    </source>
</evidence>
<dbReference type="CDD" id="cd05009">
    <property type="entry name" value="SIS_GlmS_GlmD_2"/>
    <property type="match status" value="1"/>
</dbReference>
<comment type="catalytic activity">
    <reaction evidence="1">
        <text>D-fructose 6-phosphate + L-glutamine = D-glucosamine 6-phosphate + L-glutamate</text>
        <dbReference type="Rhea" id="RHEA:13237"/>
        <dbReference type="ChEBI" id="CHEBI:29985"/>
        <dbReference type="ChEBI" id="CHEBI:58359"/>
        <dbReference type="ChEBI" id="CHEBI:58725"/>
        <dbReference type="ChEBI" id="CHEBI:61527"/>
        <dbReference type="EC" id="2.6.1.16"/>
    </reaction>
</comment>
<dbReference type="EC" id="2.6.1.16" evidence="2"/>
<dbReference type="GO" id="GO:0006002">
    <property type="term" value="P:fructose 6-phosphate metabolic process"/>
    <property type="evidence" value="ECO:0007669"/>
    <property type="project" value="TreeGrafter"/>
</dbReference>
<feature type="domain" description="SIS" evidence="9">
    <location>
        <begin position="292"/>
        <end position="427"/>
    </location>
</feature>
<evidence type="ECO:0000256" key="2">
    <source>
        <dbReference type="ARBA" id="ARBA00012916"/>
    </source>
</evidence>
<keyword evidence="11" id="KW-1185">Reference proteome</keyword>
<dbReference type="InterPro" id="IPR001347">
    <property type="entry name" value="SIS_dom"/>
</dbReference>
<name>W2V053_9RICK</name>
<dbReference type="Gene3D" id="3.60.20.10">
    <property type="entry name" value="Glutamine Phosphoribosylpyrophosphate, subunit 1, domain 1"/>
    <property type="match status" value="1"/>
</dbReference>
<proteinExistence type="predicted"/>
<dbReference type="CDD" id="cd05008">
    <property type="entry name" value="SIS_GlmS_GlmD_1"/>
    <property type="match status" value="1"/>
</dbReference>
<keyword evidence="6" id="KW-0677">Repeat</keyword>
<evidence type="ECO:0000256" key="1">
    <source>
        <dbReference type="ARBA" id="ARBA00001031"/>
    </source>
</evidence>
<dbReference type="InterPro" id="IPR046348">
    <property type="entry name" value="SIS_dom_sf"/>
</dbReference>
<dbReference type="InterPro" id="IPR029055">
    <property type="entry name" value="Ntn_hydrolases_N"/>
</dbReference>
<keyword evidence="5" id="KW-0808">Transferase</keyword>
<dbReference type="InterPro" id="IPR005855">
    <property type="entry name" value="GFAT"/>
</dbReference>
<dbReference type="Gene3D" id="3.40.50.10490">
    <property type="entry name" value="Glucose-6-phosphate isomerase like protein, domain 1"/>
    <property type="match status" value="2"/>
</dbReference>
<dbReference type="GO" id="GO:0097367">
    <property type="term" value="F:carbohydrate derivative binding"/>
    <property type="evidence" value="ECO:0007669"/>
    <property type="project" value="InterPro"/>
</dbReference>
<dbReference type="PROSITE" id="PS51464">
    <property type="entry name" value="SIS"/>
    <property type="match status" value="2"/>
</dbReference>
<evidence type="ECO:0000256" key="5">
    <source>
        <dbReference type="ARBA" id="ARBA00022679"/>
    </source>
</evidence>
<protein>
    <recommendedName>
        <fullName evidence="3">Glutamine--fructose-6-phosphate aminotransferase [isomerizing]</fullName>
        <ecNumber evidence="2">2.6.1.16</ecNumber>
    </recommendedName>
</protein>
<dbReference type="InterPro" id="IPR017932">
    <property type="entry name" value="GATase_2_dom"/>
</dbReference>
<dbReference type="GO" id="GO:0006487">
    <property type="term" value="P:protein N-linked glycosylation"/>
    <property type="evidence" value="ECO:0007669"/>
    <property type="project" value="TreeGrafter"/>
</dbReference>
<keyword evidence="4" id="KW-0032">Aminotransferase</keyword>
<gene>
    <name evidence="10" type="ORF">P857_788</name>
</gene>
<dbReference type="GO" id="GO:0006047">
    <property type="term" value="P:UDP-N-acetylglucosamine metabolic process"/>
    <property type="evidence" value="ECO:0007669"/>
    <property type="project" value="TreeGrafter"/>
</dbReference>
<evidence type="ECO:0000313" key="11">
    <source>
        <dbReference type="Proteomes" id="UP000018951"/>
    </source>
</evidence>
<evidence type="ECO:0000259" key="9">
    <source>
        <dbReference type="PROSITE" id="PS51464"/>
    </source>
</evidence>
<evidence type="ECO:0000256" key="7">
    <source>
        <dbReference type="ARBA" id="ARBA00022962"/>
    </source>
</evidence>
<dbReference type="NCBIfam" id="TIGR01135">
    <property type="entry name" value="glmS"/>
    <property type="match status" value="1"/>
</dbReference>
<dbReference type="PANTHER" id="PTHR10937:SF0">
    <property type="entry name" value="GLUTAMINE--FRUCTOSE-6-PHOSPHATE TRANSAMINASE (ISOMERIZING)"/>
    <property type="match status" value="1"/>
</dbReference>
<feature type="domain" description="SIS" evidence="9">
    <location>
        <begin position="449"/>
        <end position="591"/>
    </location>
</feature>
<dbReference type="PROSITE" id="PS51278">
    <property type="entry name" value="GATASE_TYPE_2"/>
    <property type="match status" value="1"/>
</dbReference>
<dbReference type="PATRIC" id="fig|1401685.3.peg.19"/>
<dbReference type="Pfam" id="PF01380">
    <property type="entry name" value="SIS"/>
    <property type="match status" value="2"/>
</dbReference>
<dbReference type="Proteomes" id="UP000018951">
    <property type="component" value="Unassembled WGS sequence"/>
</dbReference>
<keyword evidence="7" id="KW-0315">Glutamine amidotransferase</keyword>
<comment type="caution">
    <text evidence="10">The sequence shown here is derived from an EMBL/GenBank/DDBJ whole genome shotgun (WGS) entry which is preliminary data.</text>
</comment>
<evidence type="ECO:0000313" key="10">
    <source>
        <dbReference type="EMBL" id="ETO91619.1"/>
    </source>
</evidence>